<dbReference type="RefSeq" id="WP_229672753.1">
    <property type="nucleotide sequence ID" value="NZ_BAAAOU010000010.1"/>
</dbReference>
<sequence>MRHIQHFNDGPDKILHIETEGCKINVIIGTHDPSGELFTTVEILAAEPDDEGNNWMTIGPSAVLVVPTAGMDDAEWHFRDAVANQAAQSASHH</sequence>
<proteinExistence type="predicted"/>
<dbReference type="Proteomes" id="UP000642509">
    <property type="component" value="Unassembled WGS sequence"/>
</dbReference>
<evidence type="ECO:0000313" key="1">
    <source>
        <dbReference type="EMBL" id="GGO48687.1"/>
    </source>
</evidence>
<dbReference type="EMBL" id="BMLQ01000010">
    <property type="protein sequence ID" value="GGO48687.1"/>
    <property type="molecule type" value="Genomic_DNA"/>
</dbReference>
<organism evidence="1 2">
    <name type="scientific">Citricoccus zhacaiensis</name>
    <dbReference type="NCBI Taxonomy" id="489142"/>
    <lineage>
        <taxon>Bacteria</taxon>
        <taxon>Bacillati</taxon>
        <taxon>Actinomycetota</taxon>
        <taxon>Actinomycetes</taxon>
        <taxon>Micrococcales</taxon>
        <taxon>Micrococcaceae</taxon>
        <taxon>Citricoccus</taxon>
    </lineage>
</organism>
<name>A0ABQ2MAG9_9MICC</name>
<evidence type="ECO:0000313" key="2">
    <source>
        <dbReference type="Proteomes" id="UP000642509"/>
    </source>
</evidence>
<reference evidence="2" key="1">
    <citation type="journal article" date="2019" name="Int. J. Syst. Evol. Microbiol.">
        <title>The Global Catalogue of Microorganisms (GCM) 10K type strain sequencing project: providing services to taxonomists for standard genome sequencing and annotation.</title>
        <authorList>
            <consortium name="The Broad Institute Genomics Platform"/>
            <consortium name="The Broad Institute Genome Sequencing Center for Infectious Disease"/>
            <person name="Wu L."/>
            <person name="Ma J."/>
        </authorList>
    </citation>
    <scope>NUCLEOTIDE SEQUENCE [LARGE SCALE GENOMIC DNA]</scope>
    <source>
        <strain evidence="2">CGMCC 1.7064</strain>
    </source>
</reference>
<comment type="caution">
    <text evidence="1">The sequence shown here is derived from an EMBL/GenBank/DDBJ whole genome shotgun (WGS) entry which is preliminary data.</text>
</comment>
<gene>
    <name evidence="1" type="ORF">GCM10010977_28850</name>
</gene>
<accession>A0ABQ2MAG9</accession>
<protein>
    <submittedName>
        <fullName evidence="1">Uncharacterized protein</fullName>
    </submittedName>
</protein>
<keyword evidence="2" id="KW-1185">Reference proteome</keyword>